<protein>
    <submittedName>
        <fullName evidence="1">Uncharacterized protein</fullName>
    </submittedName>
</protein>
<reference evidence="1 2" key="1">
    <citation type="submission" date="2013-02" db="EMBL/GenBank/DDBJ databases">
        <authorList>
            <person name="Harkins D.M."/>
            <person name="Durkin A.S."/>
            <person name="Brinkac L.M."/>
            <person name="Haft D.H."/>
            <person name="Selengut J.D."/>
            <person name="Sanka R."/>
            <person name="DePew J."/>
            <person name="Purushe J."/>
            <person name="Tulsiani S.M."/>
            <person name="Graham G.C."/>
            <person name="Burns M.-A."/>
            <person name="Dohnt M.F."/>
            <person name="Smythe L.D."/>
            <person name="McKay D.B."/>
            <person name="Craig S.B."/>
            <person name="Vinetz J.M."/>
            <person name="Sutton G.G."/>
            <person name="Nierman W.C."/>
            <person name="Fouts D.E."/>
        </authorList>
    </citation>
    <scope>NUCLEOTIDE SEQUENCE [LARGE SCALE GENOMIC DNA]</scope>
    <source>
        <strain evidence="1 2">LT2050</strain>
    </source>
</reference>
<dbReference type="Proteomes" id="UP000011778">
    <property type="component" value="Unassembled WGS sequence"/>
</dbReference>
<accession>M3HTE9</accession>
<organism evidence="1 2">
    <name type="scientific">Leptospira interrogans serovar Copenhageni str. LT2050</name>
    <dbReference type="NCBI Taxonomy" id="1001598"/>
    <lineage>
        <taxon>Bacteria</taxon>
        <taxon>Pseudomonadati</taxon>
        <taxon>Spirochaetota</taxon>
        <taxon>Spirochaetia</taxon>
        <taxon>Leptospirales</taxon>
        <taxon>Leptospiraceae</taxon>
        <taxon>Leptospira</taxon>
    </lineage>
</organism>
<name>M3HTE9_LEPIT</name>
<feature type="non-terminal residue" evidence="1">
    <location>
        <position position="1"/>
    </location>
</feature>
<comment type="caution">
    <text evidence="1">The sequence shown here is derived from an EMBL/GenBank/DDBJ whole genome shotgun (WGS) entry which is preliminary data.</text>
</comment>
<sequence>NLSYSSVKTHKKFRFFCKMDVGTTANHDFTNKS</sequence>
<gene>
    <name evidence="1" type="ORF">LEP1GSC150_4182</name>
</gene>
<proteinExistence type="predicted"/>
<dbReference type="AlphaFoldDB" id="M3HTE9"/>
<dbReference type="EMBL" id="AFMD02000341">
    <property type="protein sequence ID" value="EMG21186.1"/>
    <property type="molecule type" value="Genomic_DNA"/>
</dbReference>
<evidence type="ECO:0000313" key="2">
    <source>
        <dbReference type="Proteomes" id="UP000011778"/>
    </source>
</evidence>
<evidence type="ECO:0000313" key="1">
    <source>
        <dbReference type="EMBL" id="EMG21186.1"/>
    </source>
</evidence>